<dbReference type="GO" id="GO:0009279">
    <property type="term" value="C:cell outer membrane"/>
    <property type="evidence" value="ECO:0007669"/>
    <property type="project" value="UniProtKB-SubCell"/>
</dbReference>
<dbReference type="Pfam" id="PF07980">
    <property type="entry name" value="SusD_RagB"/>
    <property type="match status" value="1"/>
</dbReference>
<dbReference type="Proteomes" id="UP000285013">
    <property type="component" value="Unassembled WGS sequence"/>
</dbReference>
<dbReference type="SUPFAM" id="SSF48452">
    <property type="entry name" value="TPR-like"/>
    <property type="match status" value="1"/>
</dbReference>
<dbReference type="Pfam" id="PF14322">
    <property type="entry name" value="SusD-like_3"/>
    <property type="match status" value="1"/>
</dbReference>
<reference evidence="11 14" key="2">
    <citation type="journal article" date="2019" name="Science, e1252229">
        <title>Invertible promoters mediate bacterial phase variation, antibiotic resistance, and host adaptation in the gut.</title>
        <authorList>
            <person name="Jiang X."/>
            <person name="Hall A.B."/>
            <person name="Arthur T.D."/>
            <person name="Plichta D.R."/>
            <person name="Covington C.T."/>
            <person name="Poyet M."/>
            <person name="Crothers J."/>
            <person name="Moses P.L."/>
            <person name="Tolonen A.C."/>
            <person name="Vlamakis H."/>
            <person name="Alm E.J."/>
            <person name="Xavier R.J."/>
        </authorList>
    </citation>
    <scope>NUCLEOTIDE SEQUENCE [LARGE SCALE GENOMIC DNA]</scope>
    <source>
        <strain evidence="11">Bf_0095</strain>
        <strain evidence="14">bf_0095</strain>
    </source>
</reference>
<name>A0A3E4L2N9_9BACE</name>
<protein>
    <submittedName>
        <fullName evidence="11">RagB/SusD family nutrient uptake outer membrane protein</fullName>
    </submittedName>
</protein>
<evidence type="ECO:0000313" key="9">
    <source>
        <dbReference type="EMBL" id="RGT51421.1"/>
    </source>
</evidence>
<evidence type="ECO:0000313" key="14">
    <source>
        <dbReference type="Proteomes" id="UP000291191"/>
    </source>
</evidence>
<dbReference type="Gene3D" id="1.25.40.390">
    <property type="match status" value="1"/>
</dbReference>
<evidence type="ECO:0000313" key="12">
    <source>
        <dbReference type="Proteomes" id="UP000284772"/>
    </source>
</evidence>
<dbReference type="PROSITE" id="PS51257">
    <property type="entry name" value="PROKAR_LIPOPROTEIN"/>
    <property type="match status" value="1"/>
</dbReference>
<feature type="chain" id="PRO_5044592992" evidence="6">
    <location>
        <begin position="25"/>
        <end position="646"/>
    </location>
</feature>
<organism evidence="11 14">
    <name type="scientific">Bacteroides intestinalis</name>
    <dbReference type="NCBI Taxonomy" id="329854"/>
    <lineage>
        <taxon>Bacteria</taxon>
        <taxon>Pseudomonadati</taxon>
        <taxon>Bacteroidota</taxon>
        <taxon>Bacteroidia</taxon>
        <taxon>Bacteroidales</taxon>
        <taxon>Bacteroidaceae</taxon>
        <taxon>Bacteroides</taxon>
    </lineage>
</organism>
<evidence type="ECO:0000256" key="1">
    <source>
        <dbReference type="ARBA" id="ARBA00004442"/>
    </source>
</evidence>
<dbReference type="InterPro" id="IPR033985">
    <property type="entry name" value="SusD-like_N"/>
</dbReference>
<evidence type="ECO:0000259" key="7">
    <source>
        <dbReference type="Pfam" id="PF07980"/>
    </source>
</evidence>
<feature type="domain" description="SusD-like N-terminal" evidence="8">
    <location>
        <begin position="23"/>
        <end position="211"/>
    </location>
</feature>
<reference evidence="12 13" key="1">
    <citation type="submission" date="2018-08" db="EMBL/GenBank/DDBJ databases">
        <title>A genome reference for cultivated species of the human gut microbiota.</title>
        <authorList>
            <person name="Zou Y."/>
            <person name="Xue W."/>
            <person name="Luo G."/>
        </authorList>
    </citation>
    <scope>NUCLEOTIDE SEQUENCE [LARGE SCALE GENOMIC DNA]</scope>
    <source>
        <strain evidence="9 12">AF19-10AC</strain>
        <strain evidence="10 13">AF36-16BH</strain>
    </source>
</reference>
<evidence type="ECO:0000256" key="6">
    <source>
        <dbReference type="SAM" id="SignalP"/>
    </source>
</evidence>
<evidence type="ECO:0000256" key="4">
    <source>
        <dbReference type="ARBA" id="ARBA00023136"/>
    </source>
</evidence>
<accession>A0A3E4L2N9</accession>
<dbReference type="InterPro" id="IPR011990">
    <property type="entry name" value="TPR-like_helical_dom_sf"/>
</dbReference>
<comment type="subcellular location">
    <subcellularLocation>
        <location evidence="1">Cell outer membrane</location>
    </subcellularLocation>
</comment>
<evidence type="ECO:0000313" key="10">
    <source>
        <dbReference type="EMBL" id="RHL85548.1"/>
    </source>
</evidence>
<evidence type="ECO:0000256" key="5">
    <source>
        <dbReference type="ARBA" id="ARBA00023237"/>
    </source>
</evidence>
<proteinExistence type="inferred from homology"/>
<dbReference type="InterPro" id="IPR012944">
    <property type="entry name" value="SusD_RagB_dom"/>
</dbReference>
<comment type="caution">
    <text evidence="11">The sequence shown here is derived from an EMBL/GenBank/DDBJ whole genome shotgun (WGS) entry which is preliminary data.</text>
</comment>
<comment type="similarity">
    <text evidence="2">Belongs to the SusD family.</text>
</comment>
<keyword evidence="4" id="KW-0472">Membrane</keyword>
<evidence type="ECO:0000313" key="13">
    <source>
        <dbReference type="Proteomes" id="UP000285013"/>
    </source>
</evidence>
<evidence type="ECO:0000313" key="11">
    <source>
        <dbReference type="EMBL" id="RYT80648.1"/>
    </source>
</evidence>
<dbReference type="Proteomes" id="UP000291191">
    <property type="component" value="Unassembled WGS sequence"/>
</dbReference>
<dbReference type="EMBL" id="RCXO01000010">
    <property type="protein sequence ID" value="RYT80648.1"/>
    <property type="molecule type" value="Genomic_DNA"/>
</dbReference>
<dbReference type="EMBL" id="QRWT01000011">
    <property type="protein sequence ID" value="RGT51421.1"/>
    <property type="molecule type" value="Genomic_DNA"/>
</dbReference>
<evidence type="ECO:0000256" key="2">
    <source>
        <dbReference type="ARBA" id="ARBA00006275"/>
    </source>
</evidence>
<dbReference type="EMBL" id="QRPE01000045">
    <property type="protein sequence ID" value="RHL85548.1"/>
    <property type="molecule type" value="Genomic_DNA"/>
</dbReference>
<sequence length="646" mass="73037">MKKNRLSIALLLGLLLFSSCDSWLEQEDKMAFTENQAYTSETGLNSIAANFYGRMKYWQDFGTDGDSYDLTRWDEASNNSQYWNFAGNVGTDYRNFYDYAFIRELNLHIRNLNTVSAGSIAVDKLKYFQAEARYFRAYTYFKMVVQYGGVPLVTEVTEYMEDPTPLAVPRNKESEIYDFIISEMDAIKEDFGTARVKTRATKGAAMALKCRAALYAGTLAYNYDKSATKTLNLSSGATGIERSKAEGYLKACLDACAELEAMGYQLYQKQADLATNYAEAFIAKPEDNPELIFCKAYDGVNVKNNFTTRALTRKLVRASNNKAGCQVNPVLNLVNDYEMLNTHEVKEMDAYVGDEVIEDMNVYTSTCKYNLYDKPEDIFAGRDPRLAGTVLYPGSSFRGTSVDLQAGLALPTADGYEFKAAQTIGQVDDFTYEGQKVTGEDGPLRGDDGSSNWYISHSGFLLRKFVDTAAGSEINGASSVPYVVFRFGEALLNAAEAAFYLNELGVASYNGRPTKTVALDYINRVRQRAGGEVFKLTENELTFDRIVNERRVELAFEDHRYEDLKRWRVADEWWFNDQANQTATIYVLWPYKIYAPGTPENGKWIYRKMKAQNRASNAILSFNNTMYYNAYPMNEGNPNIEKNPNH</sequence>
<gene>
    <name evidence="9" type="ORF">DWX27_12005</name>
    <name evidence="10" type="ORF">DWZ95_22900</name>
    <name evidence="11" type="ORF">EAJ06_09520</name>
</gene>
<keyword evidence="14" id="KW-1185">Reference proteome</keyword>
<dbReference type="AlphaFoldDB" id="A0A3E4L2N9"/>
<dbReference type="Proteomes" id="UP000284772">
    <property type="component" value="Unassembled WGS sequence"/>
</dbReference>
<evidence type="ECO:0000259" key="8">
    <source>
        <dbReference type="Pfam" id="PF14322"/>
    </source>
</evidence>
<feature type="domain" description="RagB/SusD" evidence="7">
    <location>
        <begin position="289"/>
        <end position="645"/>
    </location>
</feature>
<keyword evidence="3 6" id="KW-0732">Signal</keyword>
<keyword evidence="5" id="KW-0998">Cell outer membrane</keyword>
<dbReference type="OrthoDB" id="5694214at2"/>
<feature type="signal peptide" evidence="6">
    <location>
        <begin position="1"/>
        <end position="24"/>
    </location>
</feature>
<dbReference type="RefSeq" id="WP_117706119.1">
    <property type="nucleotide sequence ID" value="NZ_BAABZC010000001.1"/>
</dbReference>
<evidence type="ECO:0000256" key="3">
    <source>
        <dbReference type="ARBA" id="ARBA00022729"/>
    </source>
</evidence>